<reference evidence="1" key="1">
    <citation type="journal article" date="2014" name="Front. Microbiol.">
        <title>High frequency of phylogenetically diverse reductive dehalogenase-homologous genes in deep subseafloor sedimentary metagenomes.</title>
        <authorList>
            <person name="Kawai M."/>
            <person name="Futagami T."/>
            <person name="Toyoda A."/>
            <person name="Takaki Y."/>
            <person name="Nishi S."/>
            <person name="Hori S."/>
            <person name="Arai W."/>
            <person name="Tsubouchi T."/>
            <person name="Morono Y."/>
            <person name="Uchiyama I."/>
            <person name="Ito T."/>
            <person name="Fujiyama A."/>
            <person name="Inagaki F."/>
            <person name="Takami H."/>
        </authorList>
    </citation>
    <scope>NUCLEOTIDE SEQUENCE</scope>
    <source>
        <strain evidence="1">Expedition CK06-06</strain>
    </source>
</reference>
<protein>
    <submittedName>
        <fullName evidence="1">Uncharacterized protein</fullName>
    </submittedName>
</protein>
<comment type="caution">
    <text evidence="1">The sequence shown here is derived from an EMBL/GenBank/DDBJ whole genome shotgun (WGS) entry which is preliminary data.</text>
</comment>
<dbReference type="AlphaFoldDB" id="X1P048"/>
<gene>
    <name evidence="1" type="ORF">S06H3_31785</name>
</gene>
<proteinExistence type="predicted"/>
<accession>X1P048</accession>
<evidence type="ECO:0000313" key="1">
    <source>
        <dbReference type="EMBL" id="GAI24279.1"/>
    </source>
</evidence>
<feature type="non-terminal residue" evidence="1">
    <location>
        <position position="102"/>
    </location>
</feature>
<dbReference type="EMBL" id="BARV01018840">
    <property type="protein sequence ID" value="GAI24279.1"/>
    <property type="molecule type" value="Genomic_DNA"/>
</dbReference>
<name>X1P048_9ZZZZ</name>
<organism evidence="1">
    <name type="scientific">marine sediment metagenome</name>
    <dbReference type="NCBI Taxonomy" id="412755"/>
    <lineage>
        <taxon>unclassified sequences</taxon>
        <taxon>metagenomes</taxon>
        <taxon>ecological metagenomes</taxon>
    </lineage>
</organism>
<sequence>MLIIILLTKQVLVDLTSAKKYLEECRNNHVSAGKDAEIKVSEARKLSENANLARESIQAKKKFLINKKELENSYKELQKCQRIFDMSYNEKEHRASRAQLDS</sequence>